<dbReference type="InterPro" id="IPR045700">
    <property type="entry name" value="Rab3GAP1"/>
</dbReference>
<name>A0A914XNS7_9BILA</name>
<organism evidence="1 2">
    <name type="scientific">Plectus sambesii</name>
    <dbReference type="NCBI Taxonomy" id="2011161"/>
    <lineage>
        <taxon>Eukaryota</taxon>
        <taxon>Metazoa</taxon>
        <taxon>Ecdysozoa</taxon>
        <taxon>Nematoda</taxon>
        <taxon>Chromadorea</taxon>
        <taxon>Plectida</taxon>
        <taxon>Plectina</taxon>
        <taxon>Plectoidea</taxon>
        <taxon>Plectidae</taxon>
        <taxon>Plectus</taxon>
    </lineage>
</organism>
<sequence>MAQSEEIFEINDFTVVSELERFVVCIEAVIHEWQLSGKRQKKTFAKGALQRSKWSNRTEPVTFGGVKLKMTHWFIDEPEVEAKEGPETLSHVPALMLDLLDVTGDFSPNSIASFFGLSEYIVVCTANPTEDLITGDDMRSLFLSGITMAVSAAECDVPVLLQYGDPEHLTFAGVCQNRNTRTNFSTVALRNGQPRHTNLAGLLDLFKEKI</sequence>
<evidence type="ECO:0000313" key="1">
    <source>
        <dbReference type="Proteomes" id="UP000887566"/>
    </source>
</evidence>
<reference evidence="2" key="1">
    <citation type="submission" date="2022-11" db="UniProtKB">
        <authorList>
            <consortium name="WormBaseParasite"/>
        </authorList>
    </citation>
    <scope>IDENTIFICATION</scope>
</reference>
<dbReference type="PANTHER" id="PTHR21422">
    <property type="entry name" value="RAB3 GTPASE-ACTIVATING PROTEIN CATALYTIC SUBUNIT"/>
    <property type="match status" value="1"/>
</dbReference>
<dbReference type="PANTHER" id="PTHR21422:SF9">
    <property type="entry name" value="RAB3 GTPASE-ACTIVATING PROTEIN CATALYTIC SUBUNIT"/>
    <property type="match status" value="1"/>
</dbReference>
<proteinExistence type="predicted"/>
<evidence type="ECO:0000313" key="2">
    <source>
        <dbReference type="WBParaSite" id="PSAMB.scaffold9242size5187.g32246.t1"/>
    </source>
</evidence>
<protein>
    <submittedName>
        <fullName evidence="2">Uncharacterized protein</fullName>
    </submittedName>
</protein>
<dbReference type="GO" id="GO:0005096">
    <property type="term" value="F:GTPase activator activity"/>
    <property type="evidence" value="ECO:0007669"/>
    <property type="project" value="InterPro"/>
</dbReference>
<keyword evidence="1" id="KW-1185">Reference proteome</keyword>
<accession>A0A914XNS7</accession>
<dbReference type="Proteomes" id="UP000887566">
    <property type="component" value="Unplaced"/>
</dbReference>
<dbReference type="WBParaSite" id="PSAMB.scaffold9242size5187.g32246.t1">
    <property type="protein sequence ID" value="PSAMB.scaffold9242size5187.g32246.t1"/>
    <property type="gene ID" value="PSAMB.scaffold9242size5187.g32246"/>
</dbReference>
<dbReference type="AlphaFoldDB" id="A0A914XNS7"/>